<dbReference type="InterPro" id="IPR017452">
    <property type="entry name" value="GPCR_Rhodpsn_7TM"/>
</dbReference>
<keyword evidence="12" id="KW-1015">Disulfide bond</keyword>
<dbReference type="PRINTS" id="PR00426">
    <property type="entry name" value="C5ANPHYLTXNR"/>
</dbReference>
<evidence type="ECO:0000256" key="16">
    <source>
        <dbReference type="ARBA" id="ARBA00025736"/>
    </source>
</evidence>
<evidence type="ECO:0000256" key="2">
    <source>
        <dbReference type="ARBA" id="ARBA00004651"/>
    </source>
</evidence>
<evidence type="ECO:0000256" key="12">
    <source>
        <dbReference type="ARBA" id="ARBA00023157"/>
    </source>
</evidence>
<dbReference type="PANTHER" id="PTHR24225">
    <property type="entry name" value="CHEMOTACTIC RECEPTOR"/>
    <property type="match status" value="1"/>
</dbReference>
<evidence type="ECO:0000256" key="14">
    <source>
        <dbReference type="ARBA" id="ARBA00023224"/>
    </source>
</evidence>
<keyword evidence="10 19" id="KW-0297">G-protein coupled receptor</keyword>
<dbReference type="GO" id="GO:0007204">
    <property type="term" value="P:positive regulation of cytosolic calcium ion concentration"/>
    <property type="evidence" value="ECO:0007669"/>
    <property type="project" value="TreeGrafter"/>
</dbReference>
<dbReference type="EMBL" id="PPHD01096252">
    <property type="protein sequence ID" value="POI19696.1"/>
    <property type="molecule type" value="Genomic_DNA"/>
</dbReference>
<dbReference type="AlphaFoldDB" id="A0A2P4S6F5"/>
<feature type="transmembrane region" description="Helical" evidence="21">
    <location>
        <begin position="365"/>
        <end position="384"/>
    </location>
</feature>
<comment type="similarity">
    <text evidence="16">Belongs to the chemokine-like receptor (CMKLR) family.</text>
</comment>
<evidence type="ECO:0000256" key="20">
    <source>
        <dbReference type="SAM" id="MobiDB-lite"/>
    </source>
</evidence>
<evidence type="ECO:0000313" key="23">
    <source>
        <dbReference type="EMBL" id="POI19696.1"/>
    </source>
</evidence>
<sequence>FINPTNFVNPTNFIDPTSFQPNLLPIGRTVGVQFGIDLNHPHSLINLPNLINPTNLINLTSFINLRSFVNPTRFIDPTSFQPNLLPIGRTVGVDVAIDPNHPRSLINLITLIALVPLITLMSSPAPWHTTPSFTDYDEFFNFTFNETDVGDHHRIPWAHRAALALYAAIFLLGIPGNAAVVWLSSAAQRHAVPAVWFLHLAVADLLCCAALPFLAIPVVGDHRWPLGDFGCKLFPALAVLNMYASVLLLATISADRCLMVTRPAWCHNHRTPRAAHRVCLAVWLAAAVLTVPTFLFRATIRDPFADTEMCVVDYGAARQHRRFAEAFTAALRFAAGFLLPFSAIAACHAFLLARLHARHFNRTRRAAGTVLAVIVTFFVCWLPYHIVGLILASTVPGAALYRGAMAADPVLTGLAYANSCANPLIYAAAAGRRGGWGAGGRGRGAWCAALRRVLSEEPNSSANTGSRSAAHAATVNTEV</sequence>
<feature type="transmembrane region" description="Helical" evidence="21">
    <location>
        <begin position="274"/>
        <end position="296"/>
    </location>
</feature>
<evidence type="ECO:0000256" key="13">
    <source>
        <dbReference type="ARBA" id="ARBA00023170"/>
    </source>
</evidence>
<comment type="similarity">
    <text evidence="19">Belongs to the G-protein coupled receptor 1 family.</text>
</comment>
<evidence type="ECO:0000256" key="3">
    <source>
        <dbReference type="ARBA" id="ARBA00016344"/>
    </source>
</evidence>
<proteinExistence type="inferred from homology"/>
<feature type="transmembrane region" description="Helical" evidence="21">
    <location>
        <begin position="236"/>
        <end position="254"/>
    </location>
</feature>
<keyword evidence="6" id="KW-0597">Phosphoprotein</keyword>
<dbReference type="GO" id="GO:0006954">
    <property type="term" value="P:inflammatory response"/>
    <property type="evidence" value="ECO:0007669"/>
    <property type="project" value="TreeGrafter"/>
</dbReference>
<reference evidence="23 24" key="1">
    <citation type="submission" date="2018-01" db="EMBL/GenBank/DDBJ databases">
        <title>Comparison of the Chinese Bamboo Partridge and Red Junglefowl genome sequences highlights the importance of demography in genome evolution.</title>
        <authorList>
            <person name="Tiley G.P."/>
            <person name="Kimball R.T."/>
            <person name="Braun E.L."/>
            <person name="Burleigh J.G."/>
        </authorList>
    </citation>
    <scope>NUCLEOTIDE SEQUENCE [LARGE SCALE GENOMIC DNA]</scope>
    <source>
        <strain evidence="23">RTK389</strain>
        <tissue evidence="23">Blood</tissue>
    </source>
</reference>
<dbReference type="GO" id="GO:0006935">
    <property type="term" value="P:chemotaxis"/>
    <property type="evidence" value="ECO:0007669"/>
    <property type="project" value="UniProtKB-KW"/>
</dbReference>
<evidence type="ECO:0000256" key="5">
    <source>
        <dbReference type="ARBA" id="ARBA00022500"/>
    </source>
</evidence>
<keyword evidence="8 19" id="KW-0812">Transmembrane</keyword>
<dbReference type="OrthoDB" id="9835842at2759"/>
<evidence type="ECO:0000256" key="8">
    <source>
        <dbReference type="ARBA" id="ARBA00022692"/>
    </source>
</evidence>
<dbReference type="FunFam" id="1.20.1070.10:FF:000034">
    <property type="entry name" value="G-protein coupled receptor 1"/>
    <property type="match status" value="1"/>
</dbReference>
<organism evidence="23 24">
    <name type="scientific">Bambusicola thoracicus</name>
    <name type="common">Chinese bamboo-partridge</name>
    <name type="synonym">Perdix thoracica</name>
    <dbReference type="NCBI Taxonomy" id="9083"/>
    <lineage>
        <taxon>Eukaryota</taxon>
        <taxon>Metazoa</taxon>
        <taxon>Chordata</taxon>
        <taxon>Craniata</taxon>
        <taxon>Vertebrata</taxon>
        <taxon>Euteleostomi</taxon>
        <taxon>Archelosauria</taxon>
        <taxon>Archosauria</taxon>
        <taxon>Dinosauria</taxon>
        <taxon>Saurischia</taxon>
        <taxon>Theropoda</taxon>
        <taxon>Coelurosauria</taxon>
        <taxon>Aves</taxon>
        <taxon>Neognathae</taxon>
        <taxon>Galloanserae</taxon>
        <taxon>Galliformes</taxon>
        <taxon>Phasianidae</taxon>
        <taxon>Perdicinae</taxon>
        <taxon>Bambusicola</taxon>
    </lineage>
</organism>
<evidence type="ECO:0000313" key="24">
    <source>
        <dbReference type="Proteomes" id="UP000237246"/>
    </source>
</evidence>
<name>A0A2P4S6F5_BAMTH</name>
<feature type="region of interest" description="Disordered" evidence="20">
    <location>
        <begin position="458"/>
        <end position="479"/>
    </location>
</feature>
<keyword evidence="9 21" id="KW-1133">Transmembrane helix</keyword>
<keyword evidence="13 19" id="KW-0675">Receptor</keyword>
<evidence type="ECO:0000256" key="4">
    <source>
        <dbReference type="ARBA" id="ARBA00022475"/>
    </source>
</evidence>
<evidence type="ECO:0000256" key="15">
    <source>
        <dbReference type="ARBA" id="ARBA00023329"/>
    </source>
</evidence>
<protein>
    <recommendedName>
        <fullName evidence="3">C5a anaphylatoxin chemotactic receptor 1</fullName>
    </recommendedName>
    <alternativeName>
        <fullName evidence="17">C5a anaphylatoxin chemotactic receptor</fullName>
    </alternativeName>
</protein>
<dbReference type="Gene3D" id="1.20.1070.10">
    <property type="entry name" value="Rhodopsin 7-helix transmembrane proteins"/>
    <property type="match status" value="1"/>
</dbReference>
<keyword evidence="4" id="KW-1003">Cell membrane</keyword>
<dbReference type="GO" id="GO:0004878">
    <property type="term" value="F:complement component C5a receptor activity"/>
    <property type="evidence" value="ECO:0007669"/>
    <property type="project" value="TreeGrafter"/>
</dbReference>
<dbReference type="Pfam" id="PF00001">
    <property type="entry name" value="7tm_1"/>
    <property type="match status" value="1"/>
</dbReference>
<feature type="compositionally biased region" description="Polar residues" evidence="20">
    <location>
        <begin position="458"/>
        <end position="467"/>
    </location>
</feature>
<dbReference type="InterPro" id="IPR002234">
    <property type="entry name" value="Anphylx_rcpt_C3a/C5a1-2"/>
</dbReference>
<dbReference type="PANTHER" id="PTHR24225:SF29">
    <property type="entry name" value="C5A ANAPHYLATOXIN CHEMOTACTIC RECEPTOR 1"/>
    <property type="match status" value="1"/>
</dbReference>
<comment type="function">
    <text evidence="18">Receptor for the chemotactic and inflammatory peptide anaphylatoxin C5a. The ligand interacts with at least two sites on the receptor: a high-affinity site on the extracellular N-terminus, and a second site in the transmembrane region which activates downstream signaling events. Receptor activation stimulates chemotaxis, granule enzyme release, intracellular calcium release and superoxide anion production.</text>
</comment>
<feature type="transmembrane region" description="Helical" evidence="21">
    <location>
        <begin position="195"/>
        <end position="216"/>
    </location>
</feature>
<dbReference type="GO" id="GO:0005886">
    <property type="term" value="C:plasma membrane"/>
    <property type="evidence" value="ECO:0007669"/>
    <property type="project" value="UniProtKB-SubCell"/>
</dbReference>
<dbReference type="PRINTS" id="PR00237">
    <property type="entry name" value="GPCRRHODOPSN"/>
</dbReference>
<feature type="transmembrane region" description="Helical" evidence="21">
    <location>
        <begin position="163"/>
        <end position="183"/>
    </location>
</feature>
<dbReference type="GO" id="GO:0007200">
    <property type="term" value="P:phospholipase C-activating G protein-coupled receptor signaling pathway"/>
    <property type="evidence" value="ECO:0007669"/>
    <property type="project" value="TreeGrafter"/>
</dbReference>
<evidence type="ECO:0000256" key="18">
    <source>
        <dbReference type="ARBA" id="ARBA00045990"/>
    </source>
</evidence>
<evidence type="ECO:0000256" key="19">
    <source>
        <dbReference type="RuleBase" id="RU000688"/>
    </source>
</evidence>
<dbReference type="Proteomes" id="UP000237246">
    <property type="component" value="Unassembled WGS sequence"/>
</dbReference>
<gene>
    <name evidence="23" type="ORF">CIB84_016559</name>
</gene>
<dbReference type="InterPro" id="IPR000276">
    <property type="entry name" value="GPCR_Rhodpsn"/>
</dbReference>
<keyword evidence="14 19" id="KW-0807">Transducer</keyword>
<dbReference type="InterPro" id="IPR000826">
    <property type="entry name" value="Formyl_rcpt-rel"/>
</dbReference>
<evidence type="ECO:0000256" key="1">
    <source>
        <dbReference type="ARBA" id="ARBA00004541"/>
    </source>
</evidence>
<keyword evidence="7" id="KW-0765">Sulfation</keyword>
<keyword evidence="24" id="KW-1185">Reference proteome</keyword>
<evidence type="ECO:0000256" key="7">
    <source>
        <dbReference type="ARBA" id="ARBA00022641"/>
    </source>
</evidence>
<accession>A0A2P4S6F5</accession>
<evidence type="ECO:0000256" key="21">
    <source>
        <dbReference type="SAM" id="Phobius"/>
    </source>
</evidence>
<keyword evidence="11 21" id="KW-0472">Membrane</keyword>
<comment type="subcellular location">
    <subcellularLocation>
        <location evidence="2">Cell membrane</location>
        <topology evidence="2">Multi-pass membrane protein</topology>
    </subcellularLocation>
    <subcellularLocation>
        <location evidence="1">Cytoplasmic vesicle</location>
    </subcellularLocation>
</comment>
<dbReference type="GO" id="GO:0031410">
    <property type="term" value="C:cytoplasmic vesicle"/>
    <property type="evidence" value="ECO:0007669"/>
    <property type="project" value="UniProtKB-SubCell"/>
</dbReference>
<feature type="non-terminal residue" evidence="23">
    <location>
        <position position="1"/>
    </location>
</feature>
<evidence type="ECO:0000256" key="6">
    <source>
        <dbReference type="ARBA" id="ARBA00022553"/>
    </source>
</evidence>
<keyword evidence="5" id="KW-0145">Chemotaxis</keyword>
<keyword evidence="15" id="KW-0968">Cytoplasmic vesicle</keyword>
<evidence type="ECO:0000256" key="17">
    <source>
        <dbReference type="ARBA" id="ARBA00033421"/>
    </source>
</evidence>
<dbReference type="SUPFAM" id="SSF81321">
    <property type="entry name" value="Family A G protein-coupled receptor-like"/>
    <property type="match status" value="1"/>
</dbReference>
<feature type="domain" description="G-protein coupled receptors family 1 profile" evidence="22">
    <location>
        <begin position="176"/>
        <end position="426"/>
    </location>
</feature>
<evidence type="ECO:0000259" key="22">
    <source>
        <dbReference type="PROSITE" id="PS50262"/>
    </source>
</evidence>
<dbReference type="PROSITE" id="PS50262">
    <property type="entry name" value="G_PROTEIN_RECEP_F1_2"/>
    <property type="match status" value="1"/>
</dbReference>
<dbReference type="GO" id="GO:0004930">
    <property type="term" value="F:G protein-coupled receptor activity"/>
    <property type="evidence" value="ECO:0007669"/>
    <property type="project" value="UniProtKB-KW"/>
</dbReference>
<feature type="transmembrane region" description="Helical" evidence="21">
    <location>
        <begin position="329"/>
        <end position="353"/>
    </location>
</feature>
<comment type="caution">
    <text evidence="23">The sequence shown here is derived from an EMBL/GenBank/DDBJ whole genome shotgun (WGS) entry which is preliminary data.</text>
</comment>
<evidence type="ECO:0000256" key="10">
    <source>
        <dbReference type="ARBA" id="ARBA00023040"/>
    </source>
</evidence>
<evidence type="ECO:0000256" key="9">
    <source>
        <dbReference type="ARBA" id="ARBA00022989"/>
    </source>
</evidence>
<evidence type="ECO:0000256" key="11">
    <source>
        <dbReference type="ARBA" id="ARBA00023136"/>
    </source>
</evidence>
<feature type="transmembrane region" description="Helical" evidence="21">
    <location>
        <begin position="105"/>
        <end position="127"/>
    </location>
</feature>
<dbReference type="PROSITE" id="PS00237">
    <property type="entry name" value="G_PROTEIN_RECEP_F1_1"/>
    <property type="match status" value="1"/>
</dbReference>